<dbReference type="Pfam" id="PF03067">
    <property type="entry name" value="LPMO_10"/>
    <property type="match status" value="1"/>
</dbReference>
<evidence type="ECO:0000259" key="3">
    <source>
        <dbReference type="Pfam" id="PF03067"/>
    </source>
</evidence>
<feature type="domain" description="Chitin-binding type-4" evidence="3">
    <location>
        <begin position="29"/>
        <end position="191"/>
    </location>
</feature>
<dbReference type="Proteomes" id="UP000297938">
    <property type="component" value="Unassembled WGS sequence"/>
</dbReference>
<proteinExistence type="predicted"/>
<dbReference type="STRING" id="2748.CDIV41_140116"/>
<organism evidence="4 5">
    <name type="scientific">Carnobacterium divergens</name>
    <name type="common">Lactobacillus divergens</name>
    <dbReference type="NCBI Taxonomy" id="2748"/>
    <lineage>
        <taxon>Bacteria</taxon>
        <taxon>Bacillati</taxon>
        <taxon>Bacillota</taxon>
        <taxon>Bacilli</taxon>
        <taxon>Lactobacillales</taxon>
        <taxon>Carnobacteriaceae</taxon>
        <taxon>Carnobacterium</taxon>
    </lineage>
</organism>
<sequence>MKNRLIKFILVAALVVGGLGIFTASASAHGYVSSPGSRAYKGSNLGGNLNANVGQAQWEPQSIETLKNTFISGKLASAGLTQFAPLDEQTATRWHKTDIKTGVQPITWTLTAKHSTTNWKYFMTKEGWNPNQPLDIKNFDLIGQVNDNGAIPTSPTTHNVTIPANRTGYHVIYAVWTINDTVNAFYQAIDVNVVK</sequence>
<reference evidence="4 5" key="1">
    <citation type="journal article" date="2018" name="Int. J. Food Microbiol.">
        <title>Growth of Carnobacterium spp. isolated from chilled vacuum-packaged meat under relevant acidic conditions.</title>
        <authorList>
            <person name="Zhang P."/>
            <person name="Badoni M."/>
            <person name="Ganzle M."/>
            <person name="Yang X."/>
        </authorList>
    </citation>
    <scope>NUCLEOTIDE SEQUENCE [LARGE SCALE GENOMIC DNA]</scope>
    <source>
        <strain evidence="4 5">B2</strain>
    </source>
</reference>
<dbReference type="RefSeq" id="WP_074401558.1">
    <property type="nucleotide sequence ID" value="NZ_CBCPJQ010000008.1"/>
</dbReference>
<evidence type="ECO:0000313" key="5">
    <source>
        <dbReference type="Proteomes" id="UP000297938"/>
    </source>
</evidence>
<dbReference type="AlphaFoldDB" id="A0A2R8A3K4"/>
<dbReference type="CDD" id="cd21177">
    <property type="entry name" value="LPMO_AA10"/>
    <property type="match status" value="1"/>
</dbReference>
<evidence type="ECO:0000256" key="1">
    <source>
        <dbReference type="ARBA" id="ARBA00022729"/>
    </source>
</evidence>
<dbReference type="PANTHER" id="PTHR34823:SF1">
    <property type="entry name" value="CHITIN-BINDING TYPE-4 DOMAIN-CONTAINING PROTEIN"/>
    <property type="match status" value="1"/>
</dbReference>
<dbReference type="SUPFAM" id="SSF81296">
    <property type="entry name" value="E set domains"/>
    <property type="match status" value="1"/>
</dbReference>
<gene>
    <name evidence="4" type="ORF">CKN69_06855</name>
</gene>
<protein>
    <submittedName>
        <fullName evidence="4">Chitin-binding protein</fullName>
    </submittedName>
</protein>
<dbReference type="InterPro" id="IPR004302">
    <property type="entry name" value="Cellulose/chitin-bd_N"/>
</dbReference>
<name>A0A2R8A3K4_CARDV</name>
<dbReference type="PANTHER" id="PTHR34823">
    <property type="entry name" value="GLCNAC-BINDING PROTEIN A"/>
    <property type="match status" value="1"/>
</dbReference>
<feature type="signal peptide" evidence="2">
    <location>
        <begin position="1"/>
        <end position="28"/>
    </location>
</feature>
<dbReference type="EMBL" id="NRPP01000011">
    <property type="protein sequence ID" value="TFJ26471.1"/>
    <property type="molecule type" value="Genomic_DNA"/>
</dbReference>
<dbReference type="InterPro" id="IPR051024">
    <property type="entry name" value="GlcNAc_Chitin_IntDeg"/>
</dbReference>
<evidence type="ECO:0000313" key="4">
    <source>
        <dbReference type="EMBL" id="TFJ26471.1"/>
    </source>
</evidence>
<evidence type="ECO:0000256" key="2">
    <source>
        <dbReference type="SAM" id="SignalP"/>
    </source>
</evidence>
<keyword evidence="1 2" id="KW-0732">Signal</keyword>
<comment type="caution">
    <text evidence="4">The sequence shown here is derived from an EMBL/GenBank/DDBJ whole genome shotgun (WGS) entry which is preliminary data.</text>
</comment>
<accession>A0A2R8A3K4</accession>
<feature type="chain" id="PRO_5044385008" evidence="2">
    <location>
        <begin position="29"/>
        <end position="195"/>
    </location>
</feature>
<dbReference type="InterPro" id="IPR014756">
    <property type="entry name" value="Ig_E-set"/>
</dbReference>
<dbReference type="Gene3D" id="2.70.50.50">
    <property type="entry name" value="chitin-binding protein cbp21"/>
    <property type="match status" value="1"/>
</dbReference>